<evidence type="ECO:0000256" key="4">
    <source>
        <dbReference type="ARBA" id="ARBA00022692"/>
    </source>
</evidence>
<comment type="subcellular location">
    <subcellularLocation>
        <location evidence="1">Endoplasmic reticulum membrane</location>
        <topology evidence="1">Single-pass type IV membrane protein</topology>
    </subcellularLocation>
</comment>
<keyword evidence="8" id="KW-1133">Transmembrane helix</keyword>
<dbReference type="AlphaFoldDB" id="A0A8H4RPS3"/>
<accession>A0A8H4RPS3</accession>
<organism evidence="11 12">
    <name type="scientific">Cudoniella acicularis</name>
    <dbReference type="NCBI Taxonomy" id="354080"/>
    <lineage>
        <taxon>Eukaryota</taxon>
        <taxon>Fungi</taxon>
        <taxon>Dikarya</taxon>
        <taxon>Ascomycota</taxon>
        <taxon>Pezizomycotina</taxon>
        <taxon>Leotiomycetes</taxon>
        <taxon>Helotiales</taxon>
        <taxon>Tricladiaceae</taxon>
        <taxon>Cudoniella</taxon>
    </lineage>
</organism>
<evidence type="ECO:0000256" key="1">
    <source>
        <dbReference type="ARBA" id="ARBA00004163"/>
    </source>
</evidence>
<proteinExistence type="inferred from homology"/>
<dbReference type="InterPro" id="IPR019150">
    <property type="entry name" value="Vesicle_transport_protein_Use1"/>
</dbReference>
<gene>
    <name evidence="11" type="ORF">G7Y89_g5419</name>
</gene>
<evidence type="ECO:0000256" key="2">
    <source>
        <dbReference type="ARBA" id="ARBA00007891"/>
    </source>
</evidence>
<keyword evidence="7" id="KW-0653">Protein transport</keyword>
<keyword evidence="4" id="KW-0812">Transmembrane</keyword>
<evidence type="ECO:0000313" key="11">
    <source>
        <dbReference type="EMBL" id="KAF4632709.1"/>
    </source>
</evidence>
<dbReference type="PANTHER" id="PTHR13050">
    <property type="entry name" value="USE1-LIKE PROTEIN"/>
    <property type="match status" value="1"/>
</dbReference>
<name>A0A8H4RPS3_9HELO</name>
<comment type="caution">
    <text evidence="11">The sequence shown here is derived from an EMBL/GenBank/DDBJ whole genome shotgun (WGS) entry which is preliminary data.</text>
</comment>
<dbReference type="OrthoDB" id="3231855at2759"/>
<dbReference type="CDD" id="cd15860">
    <property type="entry name" value="SNARE_USE1"/>
    <property type="match status" value="1"/>
</dbReference>
<keyword evidence="3" id="KW-0813">Transport</keyword>
<sequence length="204" mass="22163">MRGGSYYLGNDALRAGVPLPALKNNNGRKEGRNLPSHSPNLPHIQNHIHPSSEPTSTLRSRVPKETASQAHAAEKAELFATATGISPRSTTISTSTKETLLTHHRTEQDNLTSSLLSMASALKESSQAFSQNLENEKDILDSAGKGMDKNELGLEAATRKMDTVAKVFPQFDGILPNLACISHSNCGEVEMQSTIAVLFRDKWK</sequence>
<feature type="region of interest" description="Disordered" evidence="10">
    <location>
        <begin position="17"/>
        <end position="71"/>
    </location>
</feature>
<dbReference type="GO" id="GO:0031201">
    <property type="term" value="C:SNARE complex"/>
    <property type="evidence" value="ECO:0007669"/>
    <property type="project" value="TreeGrafter"/>
</dbReference>
<protein>
    <submittedName>
        <fullName evidence="11">Uncharacterized protein</fullName>
    </submittedName>
</protein>
<evidence type="ECO:0000256" key="9">
    <source>
        <dbReference type="ARBA" id="ARBA00023136"/>
    </source>
</evidence>
<dbReference type="GO" id="GO:0005789">
    <property type="term" value="C:endoplasmic reticulum membrane"/>
    <property type="evidence" value="ECO:0007669"/>
    <property type="project" value="UniProtKB-SubCell"/>
</dbReference>
<keyword evidence="6" id="KW-0931">ER-Golgi transport</keyword>
<keyword evidence="12" id="KW-1185">Reference proteome</keyword>
<feature type="compositionally biased region" description="Polar residues" evidence="10">
    <location>
        <begin position="48"/>
        <end position="59"/>
    </location>
</feature>
<comment type="similarity">
    <text evidence="2">Belongs to the USE1 family.</text>
</comment>
<dbReference type="Pfam" id="PF09753">
    <property type="entry name" value="Use1"/>
    <property type="match status" value="1"/>
</dbReference>
<dbReference type="EMBL" id="JAAMPI010000324">
    <property type="protein sequence ID" value="KAF4632709.1"/>
    <property type="molecule type" value="Genomic_DNA"/>
</dbReference>
<dbReference type="Proteomes" id="UP000566819">
    <property type="component" value="Unassembled WGS sequence"/>
</dbReference>
<evidence type="ECO:0000256" key="7">
    <source>
        <dbReference type="ARBA" id="ARBA00022927"/>
    </source>
</evidence>
<evidence type="ECO:0000256" key="10">
    <source>
        <dbReference type="SAM" id="MobiDB-lite"/>
    </source>
</evidence>
<evidence type="ECO:0000256" key="8">
    <source>
        <dbReference type="ARBA" id="ARBA00022989"/>
    </source>
</evidence>
<dbReference type="GO" id="GO:0005484">
    <property type="term" value="F:SNAP receptor activity"/>
    <property type="evidence" value="ECO:0007669"/>
    <property type="project" value="TreeGrafter"/>
</dbReference>
<evidence type="ECO:0000256" key="3">
    <source>
        <dbReference type="ARBA" id="ARBA00022448"/>
    </source>
</evidence>
<dbReference type="PANTHER" id="PTHR13050:SF7">
    <property type="entry name" value="VESICLE TRANSPORT PROTEIN USE1"/>
    <property type="match status" value="1"/>
</dbReference>
<evidence type="ECO:0000256" key="6">
    <source>
        <dbReference type="ARBA" id="ARBA00022892"/>
    </source>
</evidence>
<dbReference type="GO" id="GO:0006890">
    <property type="term" value="P:retrograde vesicle-mediated transport, Golgi to endoplasmic reticulum"/>
    <property type="evidence" value="ECO:0007669"/>
    <property type="project" value="TreeGrafter"/>
</dbReference>
<reference evidence="11 12" key="1">
    <citation type="submission" date="2020-03" db="EMBL/GenBank/DDBJ databases">
        <title>Draft Genome Sequence of Cudoniella acicularis.</title>
        <authorList>
            <person name="Buettner E."/>
            <person name="Kellner H."/>
        </authorList>
    </citation>
    <scope>NUCLEOTIDE SEQUENCE [LARGE SCALE GENOMIC DNA]</scope>
    <source>
        <strain evidence="11 12">DSM 108380</strain>
    </source>
</reference>
<dbReference type="GO" id="GO:0015031">
    <property type="term" value="P:protein transport"/>
    <property type="evidence" value="ECO:0007669"/>
    <property type="project" value="UniProtKB-KW"/>
</dbReference>
<evidence type="ECO:0000256" key="5">
    <source>
        <dbReference type="ARBA" id="ARBA00022824"/>
    </source>
</evidence>
<evidence type="ECO:0000313" key="12">
    <source>
        <dbReference type="Proteomes" id="UP000566819"/>
    </source>
</evidence>
<keyword evidence="9" id="KW-0472">Membrane</keyword>
<keyword evidence="5" id="KW-0256">Endoplasmic reticulum</keyword>
<dbReference type="SUPFAM" id="SSF58038">
    <property type="entry name" value="SNARE fusion complex"/>
    <property type="match status" value="1"/>
</dbReference>